<feature type="domain" description="ABC3 transporter permease C-terminal" evidence="7">
    <location>
        <begin position="382"/>
        <end position="495"/>
    </location>
</feature>
<name>A0A0A6PND2_9GAMM</name>
<dbReference type="GO" id="GO:0005886">
    <property type="term" value="C:plasma membrane"/>
    <property type="evidence" value="ECO:0007669"/>
    <property type="project" value="UniProtKB-SubCell"/>
</dbReference>
<evidence type="ECO:0000256" key="5">
    <source>
        <dbReference type="ARBA" id="ARBA00023136"/>
    </source>
</evidence>
<evidence type="ECO:0000313" key="9">
    <source>
        <dbReference type="Proteomes" id="UP000030428"/>
    </source>
</evidence>
<gene>
    <name evidence="8" type="ORF">PN36_04010</name>
</gene>
<dbReference type="Pfam" id="PF02687">
    <property type="entry name" value="FtsX"/>
    <property type="match status" value="1"/>
</dbReference>
<feature type="transmembrane region" description="Helical" evidence="6">
    <location>
        <begin position="479"/>
        <end position="500"/>
    </location>
</feature>
<reference evidence="8 9" key="1">
    <citation type="journal article" date="2016" name="Front. Microbiol.">
        <title>Single-Cell (Meta-)Genomics of a Dimorphic Candidatus Thiomargarita nelsonii Reveals Genomic Plasticity.</title>
        <authorList>
            <person name="Flood B.E."/>
            <person name="Fliss P."/>
            <person name="Jones D.S."/>
            <person name="Dick G.J."/>
            <person name="Jain S."/>
            <person name="Kaster A.K."/>
            <person name="Winkel M."/>
            <person name="Mussmann M."/>
            <person name="Bailey J."/>
        </authorList>
    </citation>
    <scope>NUCLEOTIDE SEQUENCE [LARGE SCALE GENOMIC DNA]</scope>
    <source>
        <strain evidence="8">Hydrate Ridge</strain>
    </source>
</reference>
<comment type="caution">
    <text evidence="8">The sequence shown here is derived from an EMBL/GenBank/DDBJ whole genome shotgun (WGS) entry which is preliminary data.</text>
</comment>
<comment type="subcellular location">
    <subcellularLocation>
        <location evidence="1">Cell membrane</location>
        <topology evidence="1">Multi-pass membrane protein</topology>
    </subcellularLocation>
</comment>
<evidence type="ECO:0000256" key="1">
    <source>
        <dbReference type="ARBA" id="ARBA00004651"/>
    </source>
</evidence>
<sequence length="516" mass="60098">MALLLLSTQKGLMNRFVETLVGKVPHYGVPIWVVPTIGHRIDATILSEINKIAPVFPYRDIYPEKIHLPGHSETPGRAVHSFDPLWKLPANTQPDPETCFPRALSESTLPLEVTLNKSWFKKHFDYPAYRKALESRLPPPCLNETNLQSLLWLELDLREPELVPFKIRWVEQIPAMENLAFLFPMTTYHIIWVSKDLIKLRYYPEMQGQDDVRVKEIFVPEEYLGQKELQGFIACTKATQRDDVIQFPKYLPVYWIQACANELPITQDWHKEVHNGDKIHHERPWALSLPCHRLNALYKRMLNQTCVEGNVPLNLLRDDFRVSRALVYARDYTYLSEIKDKLLALEENGKSVLYLHEIYKKSIDRFDFLAESLEALRWPYGAIFGIFLLLILWINIGTLIDHRRHRYGILLAKGMPSHQIYLMVFFQMFLVTLVGIVVALLVFLGIKFAINSWIFAEIVETHRDNLDIIGTLDLLPFDWLYLLVWSVGILVTMGIAALHLRLMPLRRDTAPWELLQ</sequence>
<evidence type="ECO:0000313" key="8">
    <source>
        <dbReference type="EMBL" id="KHD07624.1"/>
    </source>
</evidence>
<dbReference type="Proteomes" id="UP000030428">
    <property type="component" value="Unassembled WGS sequence"/>
</dbReference>
<dbReference type="InterPro" id="IPR003838">
    <property type="entry name" value="ABC3_permease_C"/>
</dbReference>
<dbReference type="AlphaFoldDB" id="A0A0A6PND2"/>
<proteinExistence type="predicted"/>
<keyword evidence="9" id="KW-1185">Reference proteome</keyword>
<keyword evidence="4 6" id="KW-1133">Transmembrane helix</keyword>
<evidence type="ECO:0000256" key="2">
    <source>
        <dbReference type="ARBA" id="ARBA00022475"/>
    </source>
</evidence>
<evidence type="ECO:0000256" key="4">
    <source>
        <dbReference type="ARBA" id="ARBA00022989"/>
    </source>
</evidence>
<evidence type="ECO:0000256" key="3">
    <source>
        <dbReference type="ARBA" id="ARBA00022692"/>
    </source>
</evidence>
<dbReference type="EMBL" id="JSZA02000011">
    <property type="protein sequence ID" value="KHD07624.1"/>
    <property type="molecule type" value="Genomic_DNA"/>
</dbReference>
<organism evidence="8 9">
    <name type="scientific">Candidatus Thiomargarita nelsonii</name>
    <dbReference type="NCBI Taxonomy" id="1003181"/>
    <lineage>
        <taxon>Bacteria</taxon>
        <taxon>Pseudomonadati</taxon>
        <taxon>Pseudomonadota</taxon>
        <taxon>Gammaproteobacteria</taxon>
        <taxon>Thiotrichales</taxon>
        <taxon>Thiotrichaceae</taxon>
        <taxon>Thiomargarita</taxon>
    </lineage>
</organism>
<accession>A0A0A6PND2</accession>
<evidence type="ECO:0000259" key="7">
    <source>
        <dbReference type="Pfam" id="PF02687"/>
    </source>
</evidence>
<evidence type="ECO:0000256" key="6">
    <source>
        <dbReference type="SAM" id="Phobius"/>
    </source>
</evidence>
<keyword evidence="3 6" id="KW-0812">Transmembrane</keyword>
<feature type="transmembrane region" description="Helical" evidence="6">
    <location>
        <begin position="378"/>
        <end position="400"/>
    </location>
</feature>
<protein>
    <recommendedName>
        <fullName evidence="7">ABC3 transporter permease C-terminal domain-containing protein</fullName>
    </recommendedName>
</protein>
<feature type="transmembrane region" description="Helical" evidence="6">
    <location>
        <begin position="420"/>
        <end position="446"/>
    </location>
</feature>
<keyword evidence="5 6" id="KW-0472">Membrane</keyword>
<keyword evidence="2" id="KW-1003">Cell membrane</keyword>